<organism evidence="6 7">
    <name type="scientific">Mycolicibacterium doricum</name>
    <dbReference type="NCBI Taxonomy" id="126673"/>
    <lineage>
        <taxon>Bacteria</taxon>
        <taxon>Bacillati</taxon>
        <taxon>Actinomycetota</taxon>
        <taxon>Actinomycetes</taxon>
        <taxon>Mycobacteriales</taxon>
        <taxon>Mycobacteriaceae</taxon>
        <taxon>Mycolicibacterium</taxon>
    </lineage>
</organism>
<evidence type="ECO:0000256" key="2">
    <source>
        <dbReference type="ARBA" id="ARBA00023125"/>
    </source>
</evidence>
<reference evidence="5 8" key="2">
    <citation type="journal article" date="2019" name="Emerg. Microbes Infect.">
        <title>Comprehensive subspecies identification of 175 nontuberculous mycobacteria species based on 7547 genomic profiles.</title>
        <authorList>
            <person name="Matsumoto Y."/>
            <person name="Kinjo T."/>
            <person name="Motooka D."/>
            <person name="Nabeya D."/>
            <person name="Jung N."/>
            <person name="Uechi K."/>
            <person name="Horii T."/>
            <person name="Iida T."/>
            <person name="Fujita J."/>
            <person name="Nakamura S."/>
        </authorList>
    </citation>
    <scope>NUCLEOTIDE SEQUENCE [LARGE SCALE GENOMIC DNA]</scope>
    <source>
        <strain evidence="5 8">JCM 12405</strain>
    </source>
</reference>
<dbReference type="AlphaFoldDB" id="A0A1X1SZJ0"/>
<dbReference type="PROSITE" id="PS50995">
    <property type="entry name" value="HTH_MARR_2"/>
    <property type="match status" value="1"/>
</dbReference>
<evidence type="ECO:0000256" key="3">
    <source>
        <dbReference type="ARBA" id="ARBA00023163"/>
    </source>
</evidence>
<reference evidence="5" key="3">
    <citation type="submission" date="2020-02" db="EMBL/GenBank/DDBJ databases">
        <authorList>
            <person name="Matsumoto Y."/>
            <person name="Motooka D."/>
            <person name="Nakamura S."/>
        </authorList>
    </citation>
    <scope>NUCLEOTIDE SEQUENCE</scope>
    <source>
        <strain evidence="5">JCM 12405</strain>
    </source>
</reference>
<dbReference type="KEGG" id="mdr:MDOR_07660"/>
<keyword evidence="2" id="KW-0238">DNA-binding</keyword>
<keyword evidence="3" id="KW-0804">Transcription</keyword>
<proteinExistence type="predicted"/>
<dbReference type="EMBL" id="LQOS01000049">
    <property type="protein sequence ID" value="ORV37333.1"/>
    <property type="molecule type" value="Genomic_DNA"/>
</dbReference>
<dbReference type="GO" id="GO:0003677">
    <property type="term" value="F:DNA binding"/>
    <property type="evidence" value="ECO:0007669"/>
    <property type="project" value="UniProtKB-KW"/>
</dbReference>
<dbReference type="InterPro" id="IPR023187">
    <property type="entry name" value="Tscrpt_reg_MarR-type_CS"/>
</dbReference>
<evidence type="ECO:0000259" key="4">
    <source>
        <dbReference type="PROSITE" id="PS50995"/>
    </source>
</evidence>
<dbReference type="InterPro" id="IPR000835">
    <property type="entry name" value="HTH_MarR-typ"/>
</dbReference>
<feature type="domain" description="HTH marR-type" evidence="4">
    <location>
        <begin position="1"/>
        <end position="140"/>
    </location>
</feature>
<evidence type="ECO:0000313" key="7">
    <source>
        <dbReference type="Proteomes" id="UP000193564"/>
    </source>
</evidence>
<dbReference type="EMBL" id="AP022605">
    <property type="protein sequence ID" value="BBZ06597.1"/>
    <property type="molecule type" value="Genomic_DNA"/>
</dbReference>
<dbReference type="PANTHER" id="PTHR33164">
    <property type="entry name" value="TRANSCRIPTIONAL REGULATOR, MARR FAMILY"/>
    <property type="match status" value="1"/>
</dbReference>
<dbReference type="PROSITE" id="PS01117">
    <property type="entry name" value="HTH_MARR_1"/>
    <property type="match status" value="1"/>
</dbReference>
<dbReference type="SMART" id="SM00347">
    <property type="entry name" value="HTH_MARR"/>
    <property type="match status" value="1"/>
</dbReference>
<accession>A0A1X1SZJ0</accession>
<dbReference type="Proteomes" id="UP000467201">
    <property type="component" value="Chromosome"/>
</dbReference>
<evidence type="ECO:0000256" key="1">
    <source>
        <dbReference type="ARBA" id="ARBA00023015"/>
    </source>
</evidence>
<dbReference type="InterPro" id="IPR039422">
    <property type="entry name" value="MarR/SlyA-like"/>
</dbReference>
<dbReference type="Pfam" id="PF12802">
    <property type="entry name" value="MarR_2"/>
    <property type="match status" value="1"/>
</dbReference>
<dbReference type="STRING" id="126673.AWC01_15850"/>
<keyword evidence="7" id="KW-1185">Reference proteome</keyword>
<dbReference type="GO" id="GO:0006950">
    <property type="term" value="P:response to stress"/>
    <property type="evidence" value="ECO:0007669"/>
    <property type="project" value="TreeGrafter"/>
</dbReference>
<sequence length="143" mass="15441">MAEPAGWQAMRSVLLLCRSMTAVVDQELKYGFALRLIDFQILKQLESTETGTCLLGAVARELFVHATTVSTATERLAERDLVVRRAHPTDRRATLVSITEEGRTLTDAATAALAAAQFGLAGLTADQLAALSCVESYARSARE</sequence>
<protein>
    <submittedName>
        <fullName evidence="6">MarR family transcriptional regulator</fullName>
    </submittedName>
</protein>
<dbReference type="PANTHER" id="PTHR33164:SF101">
    <property type="entry name" value="TRANSCRIPTIONAL REPRESSOR MPRA"/>
    <property type="match status" value="1"/>
</dbReference>
<name>A0A1X1SZJ0_9MYCO</name>
<dbReference type="GO" id="GO:0003700">
    <property type="term" value="F:DNA-binding transcription factor activity"/>
    <property type="evidence" value="ECO:0007669"/>
    <property type="project" value="InterPro"/>
</dbReference>
<dbReference type="Gene3D" id="1.10.10.10">
    <property type="entry name" value="Winged helix-like DNA-binding domain superfamily/Winged helix DNA-binding domain"/>
    <property type="match status" value="1"/>
</dbReference>
<dbReference type="Proteomes" id="UP000193564">
    <property type="component" value="Unassembled WGS sequence"/>
</dbReference>
<evidence type="ECO:0000313" key="8">
    <source>
        <dbReference type="Proteomes" id="UP000467201"/>
    </source>
</evidence>
<dbReference type="InterPro" id="IPR036388">
    <property type="entry name" value="WH-like_DNA-bd_sf"/>
</dbReference>
<reference evidence="6 7" key="1">
    <citation type="submission" date="2016-01" db="EMBL/GenBank/DDBJ databases">
        <title>The new phylogeny of the genus Mycobacterium.</title>
        <authorList>
            <person name="Tarcisio F."/>
            <person name="Conor M."/>
            <person name="Antonella G."/>
            <person name="Elisabetta G."/>
            <person name="Giulia F.S."/>
            <person name="Sara T."/>
            <person name="Anna F."/>
            <person name="Clotilde B."/>
            <person name="Roberto B."/>
            <person name="Veronica D.S."/>
            <person name="Fabio R."/>
            <person name="Monica P."/>
            <person name="Olivier J."/>
            <person name="Enrico T."/>
            <person name="Nicola S."/>
        </authorList>
    </citation>
    <scope>NUCLEOTIDE SEQUENCE [LARGE SCALE GENOMIC DNA]</scope>
    <source>
        <strain evidence="6 7">DSM 44339</strain>
    </source>
</reference>
<dbReference type="OrthoDB" id="69852at2"/>
<dbReference type="InterPro" id="IPR036390">
    <property type="entry name" value="WH_DNA-bd_sf"/>
</dbReference>
<dbReference type="SUPFAM" id="SSF46785">
    <property type="entry name" value="Winged helix' DNA-binding domain"/>
    <property type="match status" value="1"/>
</dbReference>
<dbReference type="RefSeq" id="WP_085192317.1">
    <property type="nucleotide sequence ID" value="NZ_AP022605.1"/>
</dbReference>
<gene>
    <name evidence="5" type="primary">marR</name>
    <name evidence="6" type="ORF">AWC01_15850</name>
    <name evidence="5" type="ORF">MDOR_07660</name>
</gene>
<evidence type="ECO:0000313" key="6">
    <source>
        <dbReference type="EMBL" id="ORV37333.1"/>
    </source>
</evidence>
<evidence type="ECO:0000313" key="5">
    <source>
        <dbReference type="EMBL" id="BBZ06597.1"/>
    </source>
</evidence>
<keyword evidence="1" id="KW-0805">Transcription regulation</keyword>